<dbReference type="PANTHER" id="PTHR35005:SF1">
    <property type="entry name" value="2-AMINO-5-FORMYLAMINO-6-RIBOSYLAMINOPYRIMIDIN-4(3H)-ONE 5'-MONOPHOSPHATE DEFORMYLASE"/>
    <property type="match status" value="1"/>
</dbReference>
<dbReference type="GO" id="GO:0016811">
    <property type="term" value="F:hydrolase activity, acting on carbon-nitrogen (but not peptide) bonds, in linear amides"/>
    <property type="evidence" value="ECO:0007669"/>
    <property type="project" value="TreeGrafter"/>
</dbReference>
<evidence type="ECO:0000256" key="3">
    <source>
        <dbReference type="ARBA" id="ARBA00022801"/>
    </source>
</evidence>
<protein>
    <submittedName>
        <fullName evidence="6">Creatinine amidohydrolase</fullName>
        <ecNumber evidence="6">3.5.2.10</ecNumber>
    </submittedName>
</protein>
<name>A0A839S4D0_9PSEU</name>
<dbReference type="AlphaFoldDB" id="A0A839S4D0"/>
<dbReference type="GO" id="GO:0047789">
    <property type="term" value="F:creatininase activity"/>
    <property type="evidence" value="ECO:0007669"/>
    <property type="project" value="UniProtKB-EC"/>
</dbReference>
<dbReference type="Gene3D" id="3.40.50.10310">
    <property type="entry name" value="Creatininase"/>
    <property type="match status" value="1"/>
</dbReference>
<keyword evidence="3 6" id="KW-0378">Hydrolase</keyword>
<evidence type="ECO:0000256" key="5">
    <source>
        <dbReference type="ARBA" id="ARBA00024029"/>
    </source>
</evidence>
<evidence type="ECO:0000313" key="6">
    <source>
        <dbReference type="EMBL" id="MBB3052214.1"/>
    </source>
</evidence>
<dbReference type="EC" id="3.5.2.10" evidence="6"/>
<dbReference type="Proteomes" id="UP000550714">
    <property type="component" value="Unassembled WGS sequence"/>
</dbReference>
<dbReference type="NCBIfam" id="TIGR03964">
    <property type="entry name" value="mycofact_creat"/>
    <property type="match status" value="1"/>
</dbReference>
<dbReference type="GO" id="GO:0009231">
    <property type="term" value="P:riboflavin biosynthetic process"/>
    <property type="evidence" value="ECO:0007669"/>
    <property type="project" value="TreeGrafter"/>
</dbReference>
<dbReference type="GO" id="GO:0046872">
    <property type="term" value="F:metal ion binding"/>
    <property type="evidence" value="ECO:0007669"/>
    <property type="project" value="UniProtKB-KW"/>
</dbReference>
<dbReference type="InterPro" id="IPR003785">
    <property type="entry name" value="Creatininase/forma_Hydrolase"/>
</dbReference>
<evidence type="ECO:0000313" key="7">
    <source>
        <dbReference type="Proteomes" id="UP000550714"/>
    </source>
</evidence>
<organism evidence="6 7">
    <name type="scientific">Prauserella isguenensis</name>
    <dbReference type="NCBI Taxonomy" id="1470180"/>
    <lineage>
        <taxon>Bacteria</taxon>
        <taxon>Bacillati</taxon>
        <taxon>Actinomycetota</taxon>
        <taxon>Actinomycetes</taxon>
        <taxon>Pseudonocardiales</taxon>
        <taxon>Pseudonocardiaceae</taxon>
        <taxon>Prauserella</taxon>
    </lineage>
</organism>
<dbReference type="Pfam" id="PF02633">
    <property type="entry name" value="Creatininase"/>
    <property type="match status" value="1"/>
</dbReference>
<comment type="similarity">
    <text evidence="5">Belongs to the creatininase superfamily.</text>
</comment>
<reference evidence="6 7" key="1">
    <citation type="submission" date="2020-08" db="EMBL/GenBank/DDBJ databases">
        <title>Genomic Encyclopedia of Type Strains, Phase III (KMG-III): the genomes of soil and plant-associated and newly described type strains.</title>
        <authorList>
            <person name="Whitman W."/>
        </authorList>
    </citation>
    <scope>NUCLEOTIDE SEQUENCE [LARGE SCALE GENOMIC DNA]</scope>
    <source>
        <strain evidence="6 7">CECT 8577</strain>
    </source>
</reference>
<evidence type="ECO:0000256" key="4">
    <source>
        <dbReference type="ARBA" id="ARBA00022833"/>
    </source>
</evidence>
<dbReference type="InterPro" id="IPR024087">
    <property type="entry name" value="Creatininase-like_sf"/>
</dbReference>
<keyword evidence="4" id="KW-0862">Zinc</keyword>
<dbReference type="InterPro" id="IPR023871">
    <property type="entry name" value="MftE"/>
</dbReference>
<dbReference type="PANTHER" id="PTHR35005">
    <property type="entry name" value="3-DEHYDRO-SCYLLO-INOSOSE HYDROLASE"/>
    <property type="match status" value="1"/>
</dbReference>
<comment type="cofactor">
    <cofactor evidence="1">
        <name>Zn(2+)</name>
        <dbReference type="ChEBI" id="CHEBI:29105"/>
    </cofactor>
</comment>
<gene>
    <name evidence="6" type="ORF">FHS23_003243</name>
</gene>
<dbReference type="SUPFAM" id="SSF102215">
    <property type="entry name" value="Creatininase"/>
    <property type="match status" value="1"/>
</dbReference>
<accession>A0A839S4D0</accession>
<evidence type="ECO:0000256" key="1">
    <source>
        <dbReference type="ARBA" id="ARBA00001947"/>
    </source>
</evidence>
<evidence type="ECO:0000256" key="2">
    <source>
        <dbReference type="ARBA" id="ARBA00022723"/>
    </source>
</evidence>
<sequence length="236" mass="24131">MTNGASGGSEPGAELGRARWPEVGGSVLAVPLGATEQHGPHLPLDTDTAIAAALARGLAARVPDVVVAPAVPYGASGEHAGFPGTLSIGTRALEQVLVELGRSADRFRGVVFVNGHGGNVDALRAAVRLLRSEGRRVLAWAPSGRPDDSHAGRTETSVMLRLRPDDVRLDVAEAGATAPLPELLDALRDGGVGAVSANGVLGDPAGASADDGARRLDGWSDDLASAVRDWLTHDES</sequence>
<proteinExistence type="inferred from homology"/>
<keyword evidence="2" id="KW-0479">Metal-binding</keyword>
<comment type="caution">
    <text evidence="6">The sequence shown here is derived from an EMBL/GenBank/DDBJ whole genome shotgun (WGS) entry which is preliminary data.</text>
</comment>
<dbReference type="EMBL" id="JACHWU010000003">
    <property type="protein sequence ID" value="MBB3052214.1"/>
    <property type="molecule type" value="Genomic_DNA"/>
</dbReference>
<keyword evidence="7" id="KW-1185">Reference proteome</keyword>
<dbReference type="RefSeq" id="WP_343053988.1">
    <property type="nucleotide sequence ID" value="NZ_JACHWU010000003.1"/>
</dbReference>